<sequence length="355" mass="39346">MADRAKEDFTGVTDAPEHLKIDEAALSRYMEEHVEGFKGPVSIKKFKGGQSNPTYLINTPSKKYVLRRKPPGKLLPSAHAVDREYKVMTALGTQNFPVPKTYALCEDDSVIGTAFFIMDFVEGRIFWDAGLPEVAKQDRAPLYHALIDTLADLHMVDYQATGLSDYGKPGNYFERQIGRWSKQYEAAETSAIEEMNNLIKWLPTAIPADDATSIVHGDFRFDNAIMHPSEPKTLAILDWELSTLGHPLADFTYFLMVWHMPRSVRGGLMGLDLGAEGIPTLDAAAEYYSKRTGRDAVGHLDFCLAYNMFRLASIIQGVYARSLQGNASSPEAKKMGDQVQPLAALAWSFAVKAGA</sequence>
<protein>
    <submittedName>
        <fullName evidence="2">Phosphotransferase family protein</fullName>
    </submittedName>
</protein>
<dbReference type="KEGG" id="hfl:PUV54_09650"/>
<keyword evidence="3" id="KW-1185">Reference proteome</keyword>
<name>A0AAF0CEI1_9PROT</name>
<dbReference type="PANTHER" id="PTHR47829">
    <property type="entry name" value="HYDROLASE, PUTATIVE (AFU_ORTHOLOGUE AFUA_1G12880)-RELATED"/>
    <property type="match status" value="1"/>
</dbReference>
<evidence type="ECO:0000313" key="2">
    <source>
        <dbReference type="EMBL" id="WDI30224.1"/>
    </source>
</evidence>
<dbReference type="RefSeq" id="WP_274492019.1">
    <property type="nucleotide sequence ID" value="NZ_CP118166.1"/>
</dbReference>
<dbReference type="Proteomes" id="UP001214043">
    <property type="component" value="Chromosome"/>
</dbReference>
<reference evidence="2" key="1">
    <citation type="submission" date="2023-02" db="EMBL/GenBank/DDBJ databases">
        <title>Genome sequence of Hyphococcus flavus.</title>
        <authorList>
            <person name="Rong J.-C."/>
            <person name="Zhao Q."/>
            <person name="Yi M."/>
            <person name="Wu J.-Y."/>
        </authorList>
    </citation>
    <scope>NUCLEOTIDE SEQUENCE</scope>
    <source>
        <strain evidence="2">MCCC 1K03223</strain>
    </source>
</reference>
<dbReference type="CDD" id="cd05154">
    <property type="entry name" value="ACAD10_11_N-like"/>
    <property type="match status" value="1"/>
</dbReference>
<dbReference type="EMBL" id="CP118166">
    <property type="protein sequence ID" value="WDI30224.1"/>
    <property type="molecule type" value="Genomic_DNA"/>
</dbReference>
<gene>
    <name evidence="2" type="ORF">PUV54_09650</name>
</gene>
<dbReference type="SUPFAM" id="SSF56112">
    <property type="entry name" value="Protein kinase-like (PK-like)"/>
    <property type="match status" value="1"/>
</dbReference>
<dbReference type="InterPro" id="IPR011009">
    <property type="entry name" value="Kinase-like_dom_sf"/>
</dbReference>
<dbReference type="AlphaFoldDB" id="A0AAF0CEI1"/>
<dbReference type="Gene3D" id="3.90.1200.10">
    <property type="match status" value="1"/>
</dbReference>
<dbReference type="InterPro" id="IPR002575">
    <property type="entry name" value="Aminoglycoside_PTrfase"/>
</dbReference>
<evidence type="ECO:0000259" key="1">
    <source>
        <dbReference type="Pfam" id="PF01636"/>
    </source>
</evidence>
<evidence type="ECO:0000313" key="3">
    <source>
        <dbReference type="Proteomes" id="UP001214043"/>
    </source>
</evidence>
<feature type="domain" description="Aminoglycoside phosphotransferase" evidence="1">
    <location>
        <begin position="43"/>
        <end position="265"/>
    </location>
</feature>
<dbReference type="Gene3D" id="3.30.200.20">
    <property type="entry name" value="Phosphorylase Kinase, domain 1"/>
    <property type="match status" value="1"/>
</dbReference>
<dbReference type="Pfam" id="PF01636">
    <property type="entry name" value="APH"/>
    <property type="match status" value="1"/>
</dbReference>
<dbReference type="InterPro" id="IPR041726">
    <property type="entry name" value="ACAD10_11_N"/>
</dbReference>
<dbReference type="InterPro" id="IPR052898">
    <property type="entry name" value="ACAD10-like"/>
</dbReference>
<proteinExistence type="predicted"/>
<accession>A0AAF0CEI1</accession>
<organism evidence="2 3">
    <name type="scientific">Hyphococcus flavus</name>
    <dbReference type="NCBI Taxonomy" id="1866326"/>
    <lineage>
        <taxon>Bacteria</taxon>
        <taxon>Pseudomonadati</taxon>
        <taxon>Pseudomonadota</taxon>
        <taxon>Alphaproteobacteria</taxon>
        <taxon>Parvularculales</taxon>
        <taxon>Parvularculaceae</taxon>
        <taxon>Hyphococcus</taxon>
    </lineage>
</organism>
<dbReference type="PANTHER" id="PTHR47829:SF3">
    <property type="entry name" value="AMINOGLYCOSIDE PHOSPHOTRANSFERASE DOMAIN-CONTAINING PROTEIN"/>
    <property type="match status" value="1"/>
</dbReference>